<dbReference type="EMBL" id="WNKQ01000002">
    <property type="protein sequence ID" value="KAF5852971.1"/>
    <property type="molecule type" value="Genomic_DNA"/>
</dbReference>
<dbReference type="AlphaFoldDB" id="A0A8H5ZMG9"/>
<gene>
    <name evidence="1" type="ORF">GGP41_001526</name>
</gene>
<sequence length="104" mass="11598">MITNWWIGDACIGTLELFSCDADIAPPQSLDKVDAPFPEPVHRVAVLAYDMSDLSENDMHQRTSPSGRMYYSAKVTVNISLQSCLEFYVTVKGKKFGSLTISYN</sequence>
<organism evidence="1 2">
    <name type="scientific">Cochliobolus sativus</name>
    <name type="common">Common root rot and spot blotch fungus</name>
    <name type="synonym">Bipolaris sorokiniana</name>
    <dbReference type="NCBI Taxonomy" id="45130"/>
    <lineage>
        <taxon>Eukaryota</taxon>
        <taxon>Fungi</taxon>
        <taxon>Dikarya</taxon>
        <taxon>Ascomycota</taxon>
        <taxon>Pezizomycotina</taxon>
        <taxon>Dothideomycetes</taxon>
        <taxon>Pleosporomycetidae</taxon>
        <taxon>Pleosporales</taxon>
        <taxon>Pleosporineae</taxon>
        <taxon>Pleosporaceae</taxon>
        <taxon>Bipolaris</taxon>
    </lineage>
</organism>
<evidence type="ECO:0000313" key="2">
    <source>
        <dbReference type="Proteomes" id="UP000624244"/>
    </source>
</evidence>
<comment type="caution">
    <text evidence="1">The sequence shown here is derived from an EMBL/GenBank/DDBJ whole genome shotgun (WGS) entry which is preliminary data.</text>
</comment>
<name>A0A8H5ZMG9_COCSA</name>
<accession>A0A8H5ZMG9</accession>
<evidence type="ECO:0000313" key="1">
    <source>
        <dbReference type="EMBL" id="KAF5852971.1"/>
    </source>
</evidence>
<protein>
    <submittedName>
        <fullName evidence="1">Uncharacterized protein</fullName>
    </submittedName>
</protein>
<reference evidence="1" key="1">
    <citation type="submission" date="2019-11" db="EMBL/GenBank/DDBJ databases">
        <title>Bipolaris sorokiniana Genome sequencing.</title>
        <authorList>
            <person name="Wang H."/>
        </authorList>
    </citation>
    <scope>NUCLEOTIDE SEQUENCE</scope>
</reference>
<proteinExistence type="predicted"/>
<dbReference type="Proteomes" id="UP000624244">
    <property type="component" value="Unassembled WGS sequence"/>
</dbReference>